<dbReference type="InterPro" id="IPR036582">
    <property type="entry name" value="Mao_N_sf"/>
</dbReference>
<dbReference type="CDD" id="cd02619">
    <property type="entry name" value="Peptidase_C1"/>
    <property type="match status" value="1"/>
</dbReference>
<reference evidence="2 3" key="1">
    <citation type="submission" date="2018-03" db="EMBL/GenBank/DDBJ databases">
        <title>Genome sequence of Moorella stamsii DSM 26217.</title>
        <authorList>
            <person name="Poehlein A."/>
            <person name="Daniel R."/>
        </authorList>
    </citation>
    <scope>NUCLEOTIDE SEQUENCE [LARGE SCALE GENOMIC DNA]</scope>
    <source>
        <strain evidence="3">DSM 26217</strain>
    </source>
</reference>
<evidence type="ECO:0000313" key="3">
    <source>
        <dbReference type="Proteomes" id="UP000239430"/>
    </source>
</evidence>
<accession>A0A9X7J1C2</accession>
<dbReference type="SUPFAM" id="SSF54001">
    <property type="entry name" value="Cysteine proteinases"/>
    <property type="match status" value="1"/>
</dbReference>
<keyword evidence="2" id="KW-0378">Hydrolase</keyword>
<dbReference type="GO" id="GO:0008234">
    <property type="term" value="F:cysteine-type peptidase activity"/>
    <property type="evidence" value="ECO:0007669"/>
    <property type="project" value="InterPro"/>
</dbReference>
<protein>
    <submittedName>
        <fullName evidence="2">Papain family cysteine protease</fullName>
    </submittedName>
</protein>
<dbReference type="InterPro" id="IPR000668">
    <property type="entry name" value="Peptidase_C1A_C"/>
</dbReference>
<dbReference type="AlphaFoldDB" id="A0A9X7J1C2"/>
<keyword evidence="2" id="KW-0645">Protease</keyword>
<keyword evidence="3" id="KW-1185">Reference proteome</keyword>
<name>A0A9X7J1C2_9FIRM</name>
<evidence type="ECO:0000259" key="1">
    <source>
        <dbReference type="SMART" id="SM00645"/>
    </source>
</evidence>
<dbReference type="Pfam" id="PF00112">
    <property type="entry name" value="Peptidase_C1"/>
    <property type="match status" value="1"/>
</dbReference>
<sequence length="358" mass="39752">MCMSDNLGPRYGGLSFGRRGAAYILGGENMGFQFVPGAIQSPPDPRDYIYSQMVAAPELPASFFWPRLPVRDQGKWGTCVGQAAAGVKDRQESVNYPSRGYRFSPLFIYALCKQQDGIPNQEGTYPRVAMAVLKNTGACKEQTLPYSLMANPLPPVPEAAVTEAKQFQIGVYARIQTLEEIKTAIMRDGPVLAAVFVCDNFIECEPGGFIDLPEGRWRGGHAILLDGWDDNLAHTYKNGVTRKGFLRLANSWGPGWGDNGYGWLPYDFLTYRSDIGMPYFMEAWSSVDVIIPPKPASEVVLWIDSTRALVDGEEVILDQPPVIDAGSKRTLVPLRFLAEVLGWKVMWNEGERKITLTR</sequence>
<feature type="domain" description="Peptidase C1A papain C-terminal" evidence="1">
    <location>
        <begin position="59"/>
        <end position="281"/>
    </location>
</feature>
<dbReference type="EMBL" id="PVXL01000072">
    <property type="protein sequence ID" value="PRR69576.1"/>
    <property type="molecule type" value="Genomic_DNA"/>
</dbReference>
<comment type="caution">
    <text evidence="2">The sequence shown here is derived from an EMBL/GenBank/DDBJ whole genome shotgun (WGS) entry which is preliminary data.</text>
</comment>
<proteinExistence type="predicted"/>
<dbReference type="Gene3D" id="3.90.70.10">
    <property type="entry name" value="Cysteine proteinases"/>
    <property type="match status" value="1"/>
</dbReference>
<dbReference type="Pfam" id="PF07833">
    <property type="entry name" value="Cu_amine_oxidN1"/>
    <property type="match status" value="1"/>
</dbReference>
<evidence type="ECO:0000313" key="2">
    <source>
        <dbReference type="EMBL" id="PRR69576.1"/>
    </source>
</evidence>
<organism evidence="2 3">
    <name type="scientific">Neomoorella stamsii</name>
    <dbReference type="NCBI Taxonomy" id="1266720"/>
    <lineage>
        <taxon>Bacteria</taxon>
        <taxon>Bacillati</taxon>
        <taxon>Bacillota</taxon>
        <taxon>Clostridia</taxon>
        <taxon>Neomoorellales</taxon>
        <taxon>Neomoorellaceae</taxon>
        <taxon>Neomoorella</taxon>
    </lineage>
</organism>
<gene>
    <name evidence="2" type="ORF">MOST_29980</name>
</gene>
<dbReference type="InterPro" id="IPR012854">
    <property type="entry name" value="Cu_amine_oxidase-like_N"/>
</dbReference>
<dbReference type="SMART" id="SM00645">
    <property type="entry name" value="Pept_C1"/>
    <property type="match status" value="1"/>
</dbReference>
<dbReference type="Proteomes" id="UP000239430">
    <property type="component" value="Unassembled WGS sequence"/>
</dbReference>
<dbReference type="GO" id="GO:0006508">
    <property type="term" value="P:proteolysis"/>
    <property type="evidence" value="ECO:0007669"/>
    <property type="project" value="UniProtKB-KW"/>
</dbReference>
<dbReference type="SUPFAM" id="SSF55383">
    <property type="entry name" value="Copper amine oxidase, domain N"/>
    <property type="match status" value="1"/>
</dbReference>
<dbReference type="InterPro" id="IPR038765">
    <property type="entry name" value="Papain-like_cys_pep_sf"/>
</dbReference>
<dbReference type="Gene3D" id="3.30.457.10">
    <property type="entry name" value="Copper amine oxidase-like, N-terminal domain"/>
    <property type="match status" value="1"/>
</dbReference>